<sequence length="119" mass="12041">MSGRPDPVDPIDVVDLIAEAARACPAVAGLHGGLFGRCTTYLPGRRVPGVTLSSDEAVVGVVGCYPASVAEIASQVRAAVGAVVPGVPVTVIVEDLLLPGERLPGDDRTSPIDDAARTA</sequence>
<evidence type="ECO:0000313" key="3">
    <source>
        <dbReference type="Proteomes" id="UP000321261"/>
    </source>
</evidence>
<dbReference type="AlphaFoldDB" id="A0A561SVP5"/>
<keyword evidence="3" id="KW-1185">Reference proteome</keyword>
<feature type="compositionally biased region" description="Basic and acidic residues" evidence="1">
    <location>
        <begin position="103"/>
        <end position="119"/>
    </location>
</feature>
<organism evidence="2 3">
    <name type="scientific">Pseudonocardia hierapolitana</name>
    <dbReference type="NCBI Taxonomy" id="1128676"/>
    <lineage>
        <taxon>Bacteria</taxon>
        <taxon>Bacillati</taxon>
        <taxon>Actinomycetota</taxon>
        <taxon>Actinomycetes</taxon>
        <taxon>Pseudonocardiales</taxon>
        <taxon>Pseudonocardiaceae</taxon>
        <taxon>Pseudonocardia</taxon>
    </lineage>
</organism>
<evidence type="ECO:0000256" key="1">
    <source>
        <dbReference type="SAM" id="MobiDB-lite"/>
    </source>
</evidence>
<gene>
    <name evidence="2" type="ORF">FHX44_114857</name>
</gene>
<reference evidence="2 3" key="1">
    <citation type="submission" date="2019-06" db="EMBL/GenBank/DDBJ databases">
        <title>Sequencing the genomes of 1000 actinobacteria strains.</title>
        <authorList>
            <person name="Klenk H.-P."/>
        </authorList>
    </citation>
    <scope>NUCLEOTIDE SEQUENCE [LARGE SCALE GENOMIC DNA]</scope>
    <source>
        <strain evidence="2 3">DSM 45671</strain>
    </source>
</reference>
<comment type="caution">
    <text evidence="2">The sequence shown here is derived from an EMBL/GenBank/DDBJ whole genome shotgun (WGS) entry which is preliminary data.</text>
</comment>
<accession>A0A561SVP5</accession>
<protein>
    <submittedName>
        <fullName evidence="2">Uncharacterized protein</fullName>
    </submittedName>
</protein>
<dbReference type="RefSeq" id="WP_212612622.1">
    <property type="nucleotide sequence ID" value="NZ_VIWU01000001.1"/>
</dbReference>
<proteinExistence type="predicted"/>
<dbReference type="EMBL" id="VIWU01000001">
    <property type="protein sequence ID" value="TWF78933.1"/>
    <property type="molecule type" value="Genomic_DNA"/>
</dbReference>
<name>A0A561SVP5_9PSEU</name>
<dbReference type="Proteomes" id="UP000321261">
    <property type="component" value="Unassembled WGS sequence"/>
</dbReference>
<evidence type="ECO:0000313" key="2">
    <source>
        <dbReference type="EMBL" id="TWF78933.1"/>
    </source>
</evidence>
<feature type="region of interest" description="Disordered" evidence="1">
    <location>
        <begin position="100"/>
        <end position="119"/>
    </location>
</feature>